<dbReference type="EMBL" id="MLQQ01000042">
    <property type="protein sequence ID" value="OIJ09898.1"/>
    <property type="molecule type" value="Genomic_DNA"/>
</dbReference>
<dbReference type="GO" id="GO:0005198">
    <property type="term" value="F:structural molecule activity"/>
    <property type="evidence" value="ECO:0007669"/>
    <property type="project" value="UniProtKB-UniRule"/>
</dbReference>
<reference evidence="6 7" key="1">
    <citation type="submission" date="2016-10" db="EMBL/GenBank/DDBJ databases">
        <title>Draft genome sequences of four alkaliphilic bacteria belonging to the Anaerobacillus genus.</title>
        <authorList>
            <person name="Bassil N.M."/>
            <person name="Lloyd J.R."/>
        </authorList>
    </citation>
    <scope>NUCLEOTIDE SEQUENCE [LARGE SCALE GENOMIC DNA]</scope>
    <source>
        <strain evidence="6 7">DSM 15340</strain>
    </source>
</reference>
<accession>A0A1S2LBM1</accession>
<dbReference type="InterPro" id="IPR001624">
    <property type="entry name" value="FliE"/>
</dbReference>
<dbReference type="NCBIfam" id="TIGR00205">
    <property type="entry name" value="fliE"/>
    <property type="match status" value="1"/>
</dbReference>
<dbReference type="GO" id="GO:0009425">
    <property type="term" value="C:bacterial-type flagellum basal body"/>
    <property type="evidence" value="ECO:0007669"/>
    <property type="project" value="UniProtKB-SubCell"/>
</dbReference>
<dbReference type="Pfam" id="PF02049">
    <property type="entry name" value="FliE"/>
    <property type="match status" value="1"/>
</dbReference>
<dbReference type="Proteomes" id="UP000180098">
    <property type="component" value="Unassembled WGS sequence"/>
</dbReference>
<keyword evidence="3 4" id="KW-0975">Bacterial flagellum</keyword>
<dbReference type="AlphaFoldDB" id="A0A1S2LBM1"/>
<keyword evidence="6" id="KW-0966">Cell projection</keyword>
<evidence type="ECO:0000256" key="3">
    <source>
        <dbReference type="ARBA" id="ARBA00023143"/>
    </source>
</evidence>
<keyword evidence="6" id="KW-0969">Cilium</keyword>
<dbReference type="RefSeq" id="WP_071314285.1">
    <property type="nucleotide sequence ID" value="NZ_MLQQ01000042.1"/>
</dbReference>
<proteinExistence type="inferred from homology"/>
<name>A0A1S2LBM1_9BACI</name>
<evidence type="ECO:0000313" key="6">
    <source>
        <dbReference type="EMBL" id="OIJ09898.1"/>
    </source>
</evidence>
<evidence type="ECO:0000256" key="4">
    <source>
        <dbReference type="HAMAP-Rule" id="MF_00724"/>
    </source>
</evidence>
<evidence type="ECO:0000313" key="7">
    <source>
        <dbReference type="Proteomes" id="UP000180098"/>
    </source>
</evidence>
<organism evidence="6 7">
    <name type="scientific">Anaerobacillus arseniciselenatis</name>
    <dbReference type="NCBI Taxonomy" id="85682"/>
    <lineage>
        <taxon>Bacteria</taxon>
        <taxon>Bacillati</taxon>
        <taxon>Bacillota</taxon>
        <taxon>Bacilli</taxon>
        <taxon>Bacillales</taxon>
        <taxon>Bacillaceae</taxon>
        <taxon>Anaerobacillus</taxon>
    </lineage>
</organism>
<dbReference type="GO" id="GO:0003774">
    <property type="term" value="F:cytoskeletal motor activity"/>
    <property type="evidence" value="ECO:0007669"/>
    <property type="project" value="InterPro"/>
</dbReference>
<keyword evidence="6" id="KW-0282">Flagellum</keyword>
<comment type="similarity">
    <text evidence="2 4">Belongs to the FliE family.</text>
</comment>
<evidence type="ECO:0000256" key="5">
    <source>
        <dbReference type="NCBIfam" id="TIGR00205"/>
    </source>
</evidence>
<dbReference type="PANTHER" id="PTHR34653:SF1">
    <property type="entry name" value="FLAGELLAR HOOK-BASAL BODY COMPLEX PROTEIN FLIE"/>
    <property type="match status" value="1"/>
</dbReference>
<dbReference type="HAMAP" id="MF_00724">
    <property type="entry name" value="FliE"/>
    <property type="match status" value="1"/>
</dbReference>
<dbReference type="PANTHER" id="PTHR34653">
    <property type="match status" value="1"/>
</dbReference>
<dbReference type="PRINTS" id="PR01006">
    <property type="entry name" value="FLGHOOKFLIE"/>
</dbReference>
<comment type="subcellular location">
    <subcellularLocation>
        <location evidence="1 4">Bacterial flagellum basal body</location>
    </subcellularLocation>
</comment>
<evidence type="ECO:0000256" key="2">
    <source>
        <dbReference type="ARBA" id="ARBA00009272"/>
    </source>
</evidence>
<comment type="caution">
    <text evidence="6">The sequence shown here is derived from an EMBL/GenBank/DDBJ whole genome shotgun (WGS) entry which is preliminary data.</text>
</comment>
<dbReference type="GO" id="GO:0071973">
    <property type="term" value="P:bacterial-type flagellum-dependent cell motility"/>
    <property type="evidence" value="ECO:0007669"/>
    <property type="project" value="InterPro"/>
</dbReference>
<keyword evidence="7" id="KW-1185">Reference proteome</keyword>
<protein>
    <recommendedName>
        <fullName evidence="4 5">Flagellar hook-basal body complex protein FliE</fullName>
    </recommendedName>
</protein>
<evidence type="ECO:0000256" key="1">
    <source>
        <dbReference type="ARBA" id="ARBA00004117"/>
    </source>
</evidence>
<dbReference type="OrthoDB" id="9812413at2"/>
<sequence length="102" mass="11307">MDPIAYRPNSVMNIQGATQPTRKLSSAEAQNNFKSLLSDALHNVNNAQHASAKATEKLARGENIDLHEVMITGQKASITLQTTVEVRNKIVEAYQEVMRMQV</sequence>
<gene>
    <name evidence="4" type="primary">fliE</name>
    <name evidence="6" type="ORF">BKP35_15560</name>
</gene>